<dbReference type="GO" id="GO:0015658">
    <property type="term" value="F:branched-chain amino acid transmembrane transporter activity"/>
    <property type="evidence" value="ECO:0007669"/>
    <property type="project" value="TreeGrafter"/>
</dbReference>
<evidence type="ECO:0000256" key="1">
    <source>
        <dbReference type="ARBA" id="ARBA00005417"/>
    </source>
</evidence>
<dbReference type="EMBL" id="JAAXKZ010000077">
    <property type="protein sequence ID" value="NMH93662.1"/>
    <property type="molecule type" value="Genomic_DNA"/>
</dbReference>
<sequence length="241" mass="25375">MLQIADLTIRYGGITAVHGLSVSVDEGELVALVGPNGAGKSSTLAAVSGLVTPAAGRIVFDGESLVGLPPEETVRRGVALVPEGRNIFGSLTVAENLALGATIRRDRRAVAHDVERELDRFPILRERYGQQAGYLSGGEQQQLAIARALLSRPRLLLLDEPSLGLAPLLVDAVFDTIAELRRGGMTTLLVEQNATRAVALADRSYVLRTGRAVRSGTAEELGGAAALASEYLGETTEELPA</sequence>
<dbReference type="GO" id="GO:0005524">
    <property type="term" value="F:ATP binding"/>
    <property type="evidence" value="ECO:0007669"/>
    <property type="project" value="UniProtKB-KW"/>
</dbReference>
<dbReference type="InterPro" id="IPR003593">
    <property type="entry name" value="AAA+_ATPase"/>
</dbReference>
<dbReference type="PROSITE" id="PS50893">
    <property type="entry name" value="ABC_TRANSPORTER_2"/>
    <property type="match status" value="1"/>
</dbReference>
<dbReference type="Proteomes" id="UP000586918">
    <property type="component" value="Unassembled WGS sequence"/>
</dbReference>
<dbReference type="GO" id="GO:0016887">
    <property type="term" value="F:ATP hydrolysis activity"/>
    <property type="evidence" value="ECO:0007669"/>
    <property type="project" value="InterPro"/>
</dbReference>
<reference evidence="7 8" key="1">
    <citation type="submission" date="2020-04" db="EMBL/GenBank/DDBJ databases">
        <authorList>
            <person name="Klaysubun C."/>
            <person name="Duangmal K."/>
            <person name="Lipun K."/>
        </authorList>
    </citation>
    <scope>NUCLEOTIDE SEQUENCE [LARGE SCALE GENOMIC DNA]</scope>
    <source>
        <strain evidence="7 8">DSM 45300</strain>
    </source>
</reference>
<feature type="domain" description="ABC transporter" evidence="6">
    <location>
        <begin position="2"/>
        <end position="234"/>
    </location>
</feature>
<dbReference type="SUPFAM" id="SSF52540">
    <property type="entry name" value="P-loop containing nucleoside triphosphate hydrolases"/>
    <property type="match status" value="1"/>
</dbReference>
<evidence type="ECO:0000256" key="5">
    <source>
        <dbReference type="ARBA" id="ARBA00022970"/>
    </source>
</evidence>
<evidence type="ECO:0000313" key="8">
    <source>
        <dbReference type="Proteomes" id="UP000586918"/>
    </source>
</evidence>
<evidence type="ECO:0000256" key="2">
    <source>
        <dbReference type="ARBA" id="ARBA00022448"/>
    </source>
</evidence>
<comment type="caution">
    <text evidence="7">The sequence shown here is derived from an EMBL/GenBank/DDBJ whole genome shotgun (WGS) entry which is preliminary data.</text>
</comment>
<dbReference type="InterPro" id="IPR052156">
    <property type="entry name" value="BCAA_Transport_ATP-bd_LivF"/>
</dbReference>
<dbReference type="PANTHER" id="PTHR43820:SF4">
    <property type="entry name" value="HIGH-AFFINITY BRANCHED-CHAIN AMINO ACID TRANSPORT ATP-BINDING PROTEIN LIVF"/>
    <property type="match status" value="1"/>
</dbReference>
<dbReference type="AlphaFoldDB" id="A0A848DLS5"/>
<keyword evidence="3" id="KW-0547">Nucleotide-binding</keyword>
<proteinExistence type="inferred from homology"/>
<dbReference type="InterPro" id="IPR027417">
    <property type="entry name" value="P-loop_NTPase"/>
</dbReference>
<keyword evidence="2" id="KW-0813">Transport</keyword>
<protein>
    <submittedName>
        <fullName evidence="7">ABC transporter ATP-binding protein</fullName>
    </submittedName>
</protein>
<gene>
    <name evidence="7" type="ORF">HF519_19190</name>
</gene>
<keyword evidence="5" id="KW-0029">Amino-acid transport</keyword>
<dbReference type="RefSeq" id="WP_169414359.1">
    <property type="nucleotide sequence ID" value="NZ_JAAXKZ010000077.1"/>
</dbReference>
<dbReference type="CDD" id="cd03224">
    <property type="entry name" value="ABC_TM1139_LivF_branched"/>
    <property type="match status" value="1"/>
</dbReference>
<dbReference type="GO" id="GO:0015807">
    <property type="term" value="P:L-amino acid transport"/>
    <property type="evidence" value="ECO:0007669"/>
    <property type="project" value="TreeGrafter"/>
</dbReference>
<keyword evidence="4 7" id="KW-0067">ATP-binding</keyword>
<dbReference type="Gene3D" id="3.40.50.300">
    <property type="entry name" value="P-loop containing nucleotide triphosphate hydrolases"/>
    <property type="match status" value="1"/>
</dbReference>
<evidence type="ECO:0000313" key="7">
    <source>
        <dbReference type="EMBL" id="NMH93662.1"/>
    </source>
</evidence>
<keyword evidence="8" id="KW-1185">Reference proteome</keyword>
<dbReference type="SMART" id="SM00382">
    <property type="entry name" value="AAA"/>
    <property type="match status" value="1"/>
</dbReference>
<evidence type="ECO:0000259" key="6">
    <source>
        <dbReference type="PROSITE" id="PS50893"/>
    </source>
</evidence>
<organism evidence="7 8">
    <name type="scientific">Pseudonocardia bannensis</name>
    <dbReference type="NCBI Taxonomy" id="630973"/>
    <lineage>
        <taxon>Bacteria</taxon>
        <taxon>Bacillati</taxon>
        <taxon>Actinomycetota</taxon>
        <taxon>Actinomycetes</taxon>
        <taxon>Pseudonocardiales</taxon>
        <taxon>Pseudonocardiaceae</taxon>
        <taxon>Pseudonocardia</taxon>
    </lineage>
</organism>
<evidence type="ECO:0000256" key="3">
    <source>
        <dbReference type="ARBA" id="ARBA00022741"/>
    </source>
</evidence>
<dbReference type="InterPro" id="IPR003439">
    <property type="entry name" value="ABC_transporter-like_ATP-bd"/>
</dbReference>
<evidence type="ECO:0000256" key="4">
    <source>
        <dbReference type="ARBA" id="ARBA00022840"/>
    </source>
</evidence>
<dbReference type="Pfam" id="PF00005">
    <property type="entry name" value="ABC_tran"/>
    <property type="match status" value="1"/>
</dbReference>
<comment type="similarity">
    <text evidence="1">Belongs to the ABC transporter superfamily.</text>
</comment>
<dbReference type="PANTHER" id="PTHR43820">
    <property type="entry name" value="HIGH-AFFINITY BRANCHED-CHAIN AMINO ACID TRANSPORT ATP-BINDING PROTEIN LIVF"/>
    <property type="match status" value="1"/>
</dbReference>
<name>A0A848DLS5_9PSEU</name>
<accession>A0A848DLS5</accession>